<keyword evidence="1" id="KW-1133">Transmembrane helix</keyword>
<sequence>MADTEIARRVPVWVKILLGASLAFNLAVVGLVGGLVTRGGPLGGKGPGMGYATPYVIALPSEQRRVVFGTVRNDPDLPGRGARRAAYRDMVAVLEADPFDRAAVEAILQRQSRGVADVQAVAQGAWLDIVAEMPVEERRAYAQRVSDVAARGGRGKPDRKD</sequence>
<evidence type="ECO:0000256" key="1">
    <source>
        <dbReference type="SAM" id="Phobius"/>
    </source>
</evidence>
<dbReference type="OrthoDB" id="7688532at2"/>
<dbReference type="EMBL" id="CP019312">
    <property type="protein sequence ID" value="APX11915.1"/>
    <property type="molecule type" value="Genomic_DNA"/>
</dbReference>
<evidence type="ECO:0000313" key="3">
    <source>
        <dbReference type="Proteomes" id="UP000186336"/>
    </source>
</evidence>
<keyword evidence="1" id="KW-0812">Transmembrane</keyword>
<proteinExistence type="predicted"/>
<evidence type="ECO:0000313" key="2">
    <source>
        <dbReference type="EMBL" id="APX11915.1"/>
    </source>
</evidence>
<organism evidence="2 3">
    <name type="scientific">Tateyamaria omphalii</name>
    <dbReference type="NCBI Taxonomy" id="299262"/>
    <lineage>
        <taxon>Bacteria</taxon>
        <taxon>Pseudomonadati</taxon>
        <taxon>Pseudomonadota</taxon>
        <taxon>Alphaproteobacteria</taxon>
        <taxon>Rhodobacterales</taxon>
        <taxon>Roseobacteraceae</taxon>
        <taxon>Tateyamaria</taxon>
    </lineage>
</organism>
<reference evidence="2 3" key="1">
    <citation type="submission" date="2017-01" db="EMBL/GenBank/DDBJ databases">
        <title>Complete genome of Tateyamaria omphalii DOK1-4 isolated from seawater in Dokdo.</title>
        <authorList>
            <person name="Kim J.H."/>
            <person name="Chi W.-J."/>
        </authorList>
    </citation>
    <scope>NUCLEOTIDE SEQUENCE [LARGE SCALE GENOMIC DNA]</scope>
    <source>
        <strain evidence="2 3">DOK1-4</strain>
    </source>
</reference>
<dbReference type="AlphaFoldDB" id="A0A1P8MV23"/>
<feature type="transmembrane region" description="Helical" evidence="1">
    <location>
        <begin position="12"/>
        <end position="36"/>
    </location>
</feature>
<protein>
    <submittedName>
        <fullName evidence="2">Uncharacterized protein</fullName>
    </submittedName>
</protein>
<dbReference type="InterPro" id="IPR025961">
    <property type="entry name" value="Metal_resist"/>
</dbReference>
<dbReference type="STRING" id="299262.BWR18_09680"/>
<gene>
    <name evidence="2" type="ORF">BWR18_09680</name>
</gene>
<dbReference type="KEGG" id="tom:BWR18_09680"/>
<dbReference type="RefSeq" id="WP_076627777.1">
    <property type="nucleotide sequence ID" value="NZ_CP019312.1"/>
</dbReference>
<keyword evidence="3" id="KW-1185">Reference proteome</keyword>
<name>A0A1P8MV23_9RHOB</name>
<dbReference type="Proteomes" id="UP000186336">
    <property type="component" value="Chromosome"/>
</dbReference>
<dbReference type="Pfam" id="PF13801">
    <property type="entry name" value="Metal_resist"/>
    <property type="match status" value="1"/>
</dbReference>
<accession>A0A1P8MV23</accession>
<keyword evidence="1" id="KW-0472">Membrane</keyword>